<sequence>MRVHRVIQGETLRDIAKQYGVSVRDIVHVNELSSQNVIVPGLGLLIPTREGFAVQSYVIQQGDTVAQIKQKFGVSDEIFQAWTGLKASQTSLPVGTRIYLPVRSASKRAIEVNGYLTPSGTTSDENILANDSDATYVSVFSYQARANGTLVPPKDSTALVTAKRYQIQPLMTVTNFDGNTFSTSLAHTLLANASLRTKFISQILSTCTSKGYAGVNVDFEHMQPADRPLYNQFILDLRDAAHARKLTVSIAMGPKTADNPNQSWMGAFDYKTLGQEVDYLMLMTYEWGWVGGPPMAIAPVNQVRSVLDYATSVIDPQKILMGLSLYGYDWPLPYVQGKTRASGISNNDAQNLAVTEQSTVNWDVASASPWYEYTSGGIEHRVWYDDPLSAAIKLSLVNEYNLRGVTLWVLGNEFPQLWYLLQDQFTVKKL</sequence>
<feature type="domain" description="LysM" evidence="3">
    <location>
        <begin position="2"/>
        <end position="46"/>
    </location>
</feature>
<evidence type="ECO:0000313" key="6">
    <source>
        <dbReference type="Proteomes" id="UP001597079"/>
    </source>
</evidence>
<dbReference type="CDD" id="cd00118">
    <property type="entry name" value="LysM"/>
    <property type="match status" value="1"/>
</dbReference>
<protein>
    <submittedName>
        <fullName evidence="5">Glycosyl hydrolase family 18 protein</fullName>
    </submittedName>
</protein>
<gene>
    <name evidence="5" type="ORF">ACFSB2_05840</name>
</gene>
<dbReference type="Proteomes" id="UP001597079">
    <property type="component" value="Unassembled WGS sequence"/>
</dbReference>
<name>A0ABW4JE96_9BACL</name>
<comment type="caution">
    <text evidence="5">The sequence shown here is derived from an EMBL/GenBank/DDBJ whole genome shotgun (WGS) entry which is preliminary data.</text>
</comment>
<dbReference type="InterPro" id="IPR011583">
    <property type="entry name" value="Chitinase_II/V-like_cat"/>
</dbReference>
<dbReference type="InterPro" id="IPR017853">
    <property type="entry name" value="GH"/>
</dbReference>
<dbReference type="SMART" id="SM00257">
    <property type="entry name" value="LysM"/>
    <property type="match status" value="2"/>
</dbReference>
<dbReference type="PROSITE" id="PS51782">
    <property type="entry name" value="LYSM"/>
    <property type="match status" value="2"/>
</dbReference>
<dbReference type="InterPro" id="IPR036779">
    <property type="entry name" value="LysM_dom_sf"/>
</dbReference>
<dbReference type="Pfam" id="PF01476">
    <property type="entry name" value="LysM"/>
    <property type="match status" value="2"/>
</dbReference>
<dbReference type="InterPro" id="IPR041704">
    <property type="entry name" value="CFLE_GH18"/>
</dbReference>
<dbReference type="InterPro" id="IPR018392">
    <property type="entry name" value="LysM"/>
</dbReference>
<dbReference type="RefSeq" id="WP_377942104.1">
    <property type="nucleotide sequence ID" value="NZ_JBHUCX010000018.1"/>
</dbReference>
<evidence type="ECO:0000259" key="4">
    <source>
        <dbReference type="PROSITE" id="PS51910"/>
    </source>
</evidence>
<evidence type="ECO:0000256" key="1">
    <source>
        <dbReference type="ARBA" id="ARBA00022801"/>
    </source>
</evidence>
<dbReference type="PROSITE" id="PS51910">
    <property type="entry name" value="GH18_2"/>
    <property type="match status" value="1"/>
</dbReference>
<dbReference type="PANTHER" id="PTHR46066">
    <property type="entry name" value="CHITINASE DOMAIN-CONTAINING PROTEIN 1 FAMILY MEMBER"/>
    <property type="match status" value="1"/>
</dbReference>
<accession>A0ABW4JE96</accession>
<keyword evidence="1 5" id="KW-0378">Hydrolase</keyword>
<feature type="domain" description="GH18" evidence="4">
    <location>
        <begin position="110"/>
        <end position="430"/>
    </location>
</feature>
<keyword evidence="6" id="KW-1185">Reference proteome</keyword>
<dbReference type="SUPFAM" id="SSF54106">
    <property type="entry name" value="LysM domain"/>
    <property type="match status" value="2"/>
</dbReference>
<feature type="domain" description="LysM" evidence="3">
    <location>
        <begin position="55"/>
        <end position="100"/>
    </location>
</feature>
<dbReference type="Gene3D" id="3.20.20.80">
    <property type="entry name" value="Glycosidases"/>
    <property type="match status" value="1"/>
</dbReference>
<evidence type="ECO:0000256" key="2">
    <source>
        <dbReference type="ARBA" id="ARBA00023295"/>
    </source>
</evidence>
<dbReference type="SMART" id="SM00636">
    <property type="entry name" value="Glyco_18"/>
    <property type="match status" value="1"/>
</dbReference>
<dbReference type="Gene3D" id="3.10.350.10">
    <property type="entry name" value="LysM domain"/>
    <property type="match status" value="2"/>
</dbReference>
<reference evidence="6" key="1">
    <citation type="journal article" date="2019" name="Int. J. Syst. Evol. Microbiol.">
        <title>The Global Catalogue of Microorganisms (GCM) 10K type strain sequencing project: providing services to taxonomists for standard genome sequencing and annotation.</title>
        <authorList>
            <consortium name="The Broad Institute Genomics Platform"/>
            <consortium name="The Broad Institute Genome Sequencing Center for Infectious Disease"/>
            <person name="Wu L."/>
            <person name="Ma J."/>
        </authorList>
    </citation>
    <scope>NUCLEOTIDE SEQUENCE [LARGE SCALE GENOMIC DNA]</scope>
    <source>
        <strain evidence="6">CGMCC 1.12286</strain>
    </source>
</reference>
<dbReference type="EMBL" id="JBHUCX010000018">
    <property type="protein sequence ID" value="MFD1674235.1"/>
    <property type="molecule type" value="Genomic_DNA"/>
</dbReference>
<dbReference type="GO" id="GO:0016787">
    <property type="term" value="F:hydrolase activity"/>
    <property type="evidence" value="ECO:0007669"/>
    <property type="project" value="UniProtKB-KW"/>
</dbReference>
<keyword evidence="2" id="KW-0326">Glycosidase</keyword>
<dbReference type="Gene3D" id="3.10.50.10">
    <property type="match status" value="1"/>
</dbReference>
<proteinExistence type="predicted"/>
<organism evidence="5 6">
    <name type="scientific">Alicyclobacillus fodiniaquatilis</name>
    <dbReference type="NCBI Taxonomy" id="1661150"/>
    <lineage>
        <taxon>Bacteria</taxon>
        <taxon>Bacillati</taxon>
        <taxon>Bacillota</taxon>
        <taxon>Bacilli</taxon>
        <taxon>Bacillales</taxon>
        <taxon>Alicyclobacillaceae</taxon>
        <taxon>Alicyclobacillus</taxon>
    </lineage>
</organism>
<dbReference type="SUPFAM" id="SSF51445">
    <property type="entry name" value="(Trans)glycosidases"/>
    <property type="match status" value="1"/>
</dbReference>
<evidence type="ECO:0000313" key="5">
    <source>
        <dbReference type="EMBL" id="MFD1674235.1"/>
    </source>
</evidence>
<dbReference type="PANTHER" id="PTHR46066:SF2">
    <property type="entry name" value="CHITINASE DOMAIN-CONTAINING PROTEIN 1"/>
    <property type="match status" value="1"/>
</dbReference>
<dbReference type="Pfam" id="PF00704">
    <property type="entry name" value="Glyco_hydro_18"/>
    <property type="match status" value="1"/>
</dbReference>
<dbReference type="InterPro" id="IPR001223">
    <property type="entry name" value="Glyco_hydro18_cat"/>
</dbReference>
<dbReference type="CDD" id="cd02874">
    <property type="entry name" value="GH18_CFLE_spore_hydrolase"/>
    <property type="match status" value="1"/>
</dbReference>
<dbReference type="InterPro" id="IPR029070">
    <property type="entry name" value="Chitinase_insertion_sf"/>
</dbReference>
<evidence type="ECO:0000259" key="3">
    <source>
        <dbReference type="PROSITE" id="PS51782"/>
    </source>
</evidence>